<evidence type="ECO:0000313" key="3">
    <source>
        <dbReference type="EMBL" id="OGG76297.1"/>
    </source>
</evidence>
<name>A0A1F6ERQ3_9BACT</name>
<evidence type="ECO:0000313" key="4">
    <source>
        <dbReference type="Proteomes" id="UP000176714"/>
    </source>
</evidence>
<feature type="signal peptide" evidence="1">
    <location>
        <begin position="1"/>
        <end position="23"/>
    </location>
</feature>
<dbReference type="Proteomes" id="UP000176714">
    <property type="component" value="Unassembled WGS sequence"/>
</dbReference>
<sequence length="205" mass="21449">MNKYTVGLFLSLALLATPVTAQAITNTKGLSADQVNTIVQLLQSFNVEASIIEKVKASLGAATSAVEKRFCHTFEKDLTVGSKGDEVIALTQALKTSGITTTGDASKFTENNAGDVVAFQAKHGIRQTGYVGPLTRAKLNALYRCQNGESSSLVPKPTQNPIPPKECPSIVTPACVGKAIVGSDGCMIGWKCTTTTSATSTSSSY</sequence>
<organism evidence="3 4">
    <name type="scientific">Candidatus Kaiserbacteria bacterium RIFCSPLOWO2_01_FULL_55_19</name>
    <dbReference type="NCBI Taxonomy" id="1798516"/>
    <lineage>
        <taxon>Bacteria</taxon>
        <taxon>Candidatus Kaiseribacteriota</taxon>
    </lineage>
</organism>
<dbReference type="InterPro" id="IPR036365">
    <property type="entry name" value="PGBD-like_sf"/>
</dbReference>
<gene>
    <name evidence="3" type="ORF">A2950_01655</name>
</gene>
<dbReference type="Gene3D" id="1.10.101.10">
    <property type="entry name" value="PGBD-like superfamily/PGBD"/>
    <property type="match status" value="1"/>
</dbReference>
<comment type="caution">
    <text evidence="3">The sequence shown here is derived from an EMBL/GenBank/DDBJ whole genome shotgun (WGS) entry which is preliminary data.</text>
</comment>
<feature type="domain" description="Peptidoglycan binding-like" evidence="2">
    <location>
        <begin position="84"/>
        <end position="139"/>
    </location>
</feature>
<evidence type="ECO:0000256" key="1">
    <source>
        <dbReference type="SAM" id="SignalP"/>
    </source>
</evidence>
<proteinExistence type="predicted"/>
<keyword evidence="1" id="KW-0732">Signal</keyword>
<evidence type="ECO:0000259" key="2">
    <source>
        <dbReference type="Pfam" id="PF01471"/>
    </source>
</evidence>
<feature type="chain" id="PRO_5009524203" description="Peptidoglycan binding-like domain-containing protein" evidence="1">
    <location>
        <begin position="24"/>
        <end position="205"/>
    </location>
</feature>
<reference evidence="3 4" key="1">
    <citation type="journal article" date="2016" name="Nat. Commun.">
        <title>Thousands of microbial genomes shed light on interconnected biogeochemical processes in an aquifer system.</title>
        <authorList>
            <person name="Anantharaman K."/>
            <person name="Brown C.T."/>
            <person name="Hug L.A."/>
            <person name="Sharon I."/>
            <person name="Castelle C.J."/>
            <person name="Probst A.J."/>
            <person name="Thomas B.C."/>
            <person name="Singh A."/>
            <person name="Wilkins M.J."/>
            <person name="Karaoz U."/>
            <person name="Brodie E.L."/>
            <person name="Williams K.H."/>
            <person name="Hubbard S.S."/>
            <person name="Banfield J.F."/>
        </authorList>
    </citation>
    <scope>NUCLEOTIDE SEQUENCE [LARGE SCALE GENOMIC DNA]</scope>
</reference>
<dbReference type="STRING" id="1798516.A2950_01655"/>
<accession>A0A1F6ERQ3</accession>
<dbReference type="Pfam" id="PF01471">
    <property type="entry name" value="PG_binding_1"/>
    <property type="match status" value="1"/>
</dbReference>
<dbReference type="InterPro" id="IPR002477">
    <property type="entry name" value="Peptidoglycan-bd-like"/>
</dbReference>
<dbReference type="SUPFAM" id="SSF47090">
    <property type="entry name" value="PGBD-like"/>
    <property type="match status" value="1"/>
</dbReference>
<dbReference type="InterPro" id="IPR036366">
    <property type="entry name" value="PGBDSf"/>
</dbReference>
<dbReference type="AlphaFoldDB" id="A0A1F6ERQ3"/>
<dbReference type="EMBL" id="MFMD01000035">
    <property type="protein sequence ID" value="OGG76297.1"/>
    <property type="molecule type" value="Genomic_DNA"/>
</dbReference>
<protein>
    <recommendedName>
        <fullName evidence="2">Peptidoglycan binding-like domain-containing protein</fullName>
    </recommendedName>
</protein>